<reference evidence="1 2" key="1">
    <citation type="journal article" date="2015" name="Genome Announc.">
        <title>Complete Genome Sequence of Microcystis aeruginosa NIES-2549, a Bloom-Forming Cyanobacterium from Lake Kasumigaura, Japan.</title>
        <authorList>
            <person name="Yamaguchi H."/>
            <person name="Suzuki S."/>
            <person name="Tanabe Y."/>
            <person name="Osana Y."/>
            <person name="Shimura Y."/>
            <person name="Ishida K."/>
            <person name="Kawachi M."/>
        </authorList>
    </citation>
    <scope>NUCLEOTIDE SEQUENCE [LARGE SCALE GENOMIC DNA]</scope>
    <source>
        <strain evidence="1 2">NIES-2549</strain>
    </source>
</reference>
<dbReference type="AlphaFoldDB" id="A0A0F6RL08"/>
<dbReference type="PATRIC" id="fig|1641812.3.peg.1972"/>
<protein>
    <submittedName>
        <fullName evidence="1">Uncharacterized protein</fullName>
    </submittedName>
</protein>
<organism evidence="1 2">
    <name type="scientific">Microcystis aeruginosa NIES-2549</name>
    <dbReference type="NCBI Taxonomy" id="1641812"/>
    <lineage>
        <taxon>Bacteria</taxon>
        <taxon>Bacillati</taxon>
        <taxon>Cyanobacteriota</taxon>
        <taxon>Cyanophyceae</taxon>
        <taxon>Oscillatoriophycideae</taxon>
        <taxon>Chroococcales</taxon>
        <taxon>Microcystaceae</taxon>
        <taxon>Microcystis</taxon>
    </lineage>
</organism>
<proteinExistence type="predicted"/>
<dbReference type="EMBL" id="CP011304">
    <property type="protein sequence ID" value="AKE64260.1"/>
    <property type="molecule type" value="Genomic_DNA"/>
</dbReference>
<dbReference type="Proteomes" id="UP000034103">
    <property type="component" value="Chromosome"/>
</dbReference>
<name>A0A0F6RL08_MICAE</name>
<dbReference type="HOGENOM" id="CLU_3312698_0_0_3"/>
<sequence>MNINDLAQKFMILANLSAKTPINSLLMTFRSRFLFPLYQ</sequence>
<evidence type="ECO:0000313" key="1">
    <source>
        <dbReference type="EMBL" id="AKE64260.1"/>
    </source>
</evidence>
<accession>A0A0F6RL08</accession>
<evidence type="ECO:0000313" key="2">
    <source>
        <dbReference type="Proteomes" id="UP000034103"/>
    </source>
</evidence>
<gene>
    <name evidence="1" type="ORF">MYAER_1912</name>
</gene>